<name>A0ABU0JT87_HATLI</name>
<reference evidence="2 3" key="1">
    <citation type="submission" date="2023-07" db="EMBL/GenBank/DDBJ databases">
        <title>Genomic Encyclopedia of Type Strains, Phase IV (KMG-IV): sequencing the most valuable type-strain genomes for metagenomic binning, comparative biology and taxonomic classification.</title>
        <authorList>
            <person name="Goeker M."/>
        </authorList>
    </citation>
    <scope>NUCLEOTIDE SEQUENCE [LARGE SCALE GENOMIC DNA]</scope>
    <source>
        <strain evidence="2 3">DSM 1400</strain>
    </source>
</reference>
<accession>A0ABU0JT87</accession>
<dbReference type="SUPFAM" id="SSF53955">
    <property type="entry name" value="Lysozyme-like"/>
    <property type="match status" value="1"/>
</dbReference>
<sequence length="264" mass="29285">MKIENILNMPLNTQGVKKQLEPNNINQDSLKKIVEVGLIQKVFENSFKNNSSFSMILQSIMSSMLEKNGDQLGEELNSSLTGVKLQDLANGFSDTISTLDLKNTYKSYNNKNYGINTYLNGSVKGMEKISVKNPRIMQAVDLACRKYNMDKNLVLSVIKQESDFNPNCKSWAGAMGLMQLMPENCTDYGVSNPYNIEQNVDAGVRHLKDMIRGQKGNIALGLAAYNAGPGTLHRRGVTSVDGIVNLPSETRNYVKKVLGYCKTL</sequence>
<dbReference type="EMBL" id="JAUSWN010000007">
    <property type="protein sequence ID" value="MDQ0479289.1"/>
    <property type="molecule type" value="Genomic_DNA"/>
</dbReference>
<proteinExistence type="predicted"/>
<dbReference type="Proteomes" id="UP001224418">
    <property type="component" value="Unassembled WGS sequence"/>
</dbReference>
<gene>
    <name evidence="2" type="ORF">QOZ93_001030</name>
</gene>
<evidence type="ECO:0000313" key="3">
    <source>
        <dbReference type="Proteomes" id="UP001224418"/>
    </source>
</evidence>
<dbReference type="Pfam" id="PF01464">
    <property type="entry name" value="SLT"/>
    <property type="match status" value="1"/>
</dbReference>
<dbReference type="InterPro" id="IPR008258">
    <property type="entry name" value="Transglycosylase_SLT_dom_1"/>
</dbReference>
<dbReference type="PANTHER" id="PTHR37423:SF2">
    <property type="entry name" value="MEMBRANE-BOUND LYTIC MUREIN TRANSGLYCOSYLASE C"/>
    <property type="match status" value="1"/>
</dbReference>
<evidence type="ECO:0000313" key="2">
    <source>
        <dbReference type="EMBL" id="MDQ0479289.1"/>
    </source>
</evidence>
<dbReference type="PANTHER" id="PTHR37423">
    <property type="entry name" value="SOLUBLE LYTIC MUREIN TRANSGLYCOSYLASE-RELATED"/>
    <property type="match status" value="1"/>
</dbReference>
<organism evidence="2 3">
    <name type="scientific">Hathewaya limosa</name>
    <name type="common">Clostridium limosum</name>
    <dbReference type="NCBI Taxonomy" id="1536"/>
    <lineage>
        <taxon>Bacteria</taxon>
        <taxon>Bacillati</taxon>
        <taxon>Bacillota</taxon>
        <taxon>Clostridia</taxon>
        <taxon>Eubacteriales</taxon>
        <taxon>Clostridiaceae</taxon>
        <taxon>Hathewaya</taxon>
    </lineage>
</organism>
<keyword evidence="3" id="KW-1185">Reference proteome</keyword>
<evidence type="ECO:0000259" key="1">
    <source>
        <dbReference type="Pfam" id="PF01464"/>
    </source>
</evidence>
<dbReference type="RefSeq" id="WP_307355384.1">
    <property type="nucleotide sequence ID" value="NZ_BAAACJ010000032.1"/>
</dbReference>
<dbReference type="InterPro" id="IPR023346">
    <property type="entry name" value="Lysozyme-like_dom_sf"/>
</dbReference>
<comment type="caution">
    <text evidence="2">The sequence shown here is derived from an EMBL/GenBank/DDBJ whole genome shotgun (WGS) entry which is preliminary data.</text>
</comment>
<dbReference type="CDD" id="cd00254">
    <property type="entry name" value="LT-like"/>
    <property type="match status" value="1"/>
</dbReference>
<feature type="domain" description="Transglycosylase SLT" evidence="1">
    <location>
        <begin position="143"/>
        <end position="234"/>
    </location>
</feature>
<protein>
    <recommendedName>
        <fullName evidence="1">Transglycosylase SLT domain-containing protein</fullName>
    </recommendedName>
</protein>
<dbReference type="Gene3D" id="1.10.530.10">
    <property type="match status" value="1"/>
</dbReference>